<evidence type="ECO:0000256" key="2">
    <source>
        <dbReference type="ARBA" id="ARBA00022475"/>
    </source>
</evidence>
<dbReference type="PANTHER" id="PTHR30627:SF1">
    <property type="entry name" value="PEPTIDOGLYCAN D,D-TRANSPEPTIDASE FTSI"/>
    <property type="match status" value="1"/>
</dbReference>
<evidence type="ECO:0000256" key="13">
    <source>
        <dbReference type="ARBA" id="ARBA00023210"/>
    </source>
</evidence>
<keyword evidence="15 16" id="KW-0961">Cell wall biogenesis/degradation</keyword>
<dbReference type="InterPro" id="IPR037532">
    <property type="entry name" value="FtsI_transpept"/>
</dbReference>
<keyword evidence="12 16" id="KW-0472">Membrane</keyword>
<dbReference type="Gene3D" id="3.40.710.10">
    <property type="entry name" value="DD-peptidase/beta-lactamase superfamily"/>
    <property type="match status" value="1"/>
</dbReference>
<comment type="function">
    <text evidence="16">Catalyzes cross-linking of the peptidoglycan cell wall at the division septum.</text>
</comment>
<keyword evidence="7 16" id="KW-0812">Transmembrane</keyword>
<evidence type="ECO:0000256" key="7">
    <source>
        <dbReference type="ARBA" id="ARBA00022692"/>
    </source>
</evidence>
<dbReference type="RefSeq" id="WP_348392077.1">
    <property type="nucleotide sequence ID" value="NZ_CP134145.1"/>
</dbReference>
<evidence type="ECO:0000256" key="5">
    <source>
        <dbReference type="ARBA" id="ARBA00022645"/>
    </source>
</evidence>
<dbReference type="SUPFAM" id="SSF56519">
    <property type="entry name" value="Penicillin binding protein dimerisation domain"/>
    <property type="match status" value="1"/>
</dbReference>
<keyword evidence="6 16" id="KW-0645">Protease</keyword>
<dbReference type="Gene3D" id="3.30.450.330">
    <property type="match status" value="1"/>
</dbReference>
<evidence type="ECO:0000256" key="6">
    <source>
        <dbReference type="ARBA" id="ARBA00022670"/>
    </source>
</evidence>
<keyword evidence="5 16" id="KW-0121">Carboxypeptidase</keyword>
<keyword evidence="8 16" id="KW-0378">Hydrolase</keyword>
<dbReference type="EC" id="3.4.16.4" evidence="16"/>
<dbReference type="InterPro" id="IPR005311">
    <property type="entry name" value="PBP_dimer"/>
</dbReference>
<dbReference type="HAMAP" id="MF_02080">
    <property type="entry name" value="FtsI_transpept"/>
    <property type="match status" value="1"/>
</dbReference>
<dbReference type="Pfam" id="PF00905">
    <property type="entry name" value="Transpeptidase"/>
    <property type="match status" value="1"/>
</dbReference>
<comment type="subcellular location">
    <subcellularLocation>
        <location evidence="16">Cell inner membrane</location>
        <topology evidence="16">Single-pass membrane protein</topology>
    </subcellularLocation>
    <subcellularLocation>
        <location evidence="1">Membrane</location>
    </subcellularLocation>
</comment>
<name>A0ABY9TZR7_9GAMM</name>
<dbReference type="Pfam" id="PF03717">
    <property type="entry name" value="PBP_dimer"/>
    <property type="match status" value="1"/>
</dbReference>
<proteinExistence type="inferred from homology"/>
<keyword evidence="14 16" id="KW-0131">Cell cycle</keyword>
<keyword evidence="13 16" id="KW-0717">Septation</keyword>
<protein>
    <recommendedName>
        <fullName evidence="16">Peptidoglycan D,D-transpeptidase FtsI</fullName>
        <ecNumber evidence="16">3.4.16.4</ecNumber>
    </recommendedName>
    <alternativeName>
        <fullName evidence="16">Penicillin-binding protein 3</fullName>
        <shortName evidence="16">PBP-3</shortName>
    </alternativeName>
</protein>
<dbReference type="PANTHER" id="PTHR30627">
    <property type="entry name" value="PEPTIDOGLYCAN D,D-TRANSPEPTIDASE"/>
    <property type="match status" value="1"/>
</dbReference>
<organism evidence="19 20">
    <name type="scientific">Thalassotalea psychrophila</name>
    <dbReference type="NCBI Taxonomy" id="3065647"/>
    <lineage>
        <taxon>Bacteria</taxon>
        <taxon>Pseudomonadati</taxon>
        <taxon>Pseudomonadota</taxon>
        <taxon>Gammaproteobacteria</taxon>
        <taxon>Alteromonadales</taxon>
        <taxon>Colwelliaceae</taxon>
        <taxon>Thalassotalea</taxon>
    </lineage>
</organism>
<evidence type="ECO:0000256" key="1">
    <source>
        <dbReference type="ARBA" id="ARBA00004370"/>
    </source>
</evidence>
<feature type="active site" description="Acyl-ester intermediate" evidence="16">
    <location>
        <position position="305"/>
    </location>
</feature>
<dbReference type="InterPro" id="IPR036138">
    <property type="entry name" value="PBP_dimer_sf"/>
</dbReference>
<evidence type="ECO:0000256" key="9">
    <source>
        <dbReference type="ARBA" id="ARBA00022960"/>
    </source>
</evidence>
<evidence type="ECO:0000256" key="10">
    <source>
        <dbReference type="ARBA" id="ARBA00022984"/>
    </source>
</evidence>
<keyword evidence="4 16" id="KW-0132">Cell division</keyword>
<feature type="domain" description="Penicillin-binding protein transpeptidase" evidence="17">
    <location>
        <begin position="258"/>
        <end position="553"/>
    </location>
</feature>
<evidence type="ECO:0000259" key="18">
    <source>
        <dbReference type="Pfam" id="PF03717"/>
    </source>
</evidence>
<evidence type="ECO:0000313" key="19">
    <source>
        <dbReference type="EMBL" id="WNC72964.1"/>
    </source>
</evidence>
<dbReference type="InterPro" id="IPR012338">
    <property type="entry name" value="Beta-lactam/transpept-like"/>
</dbReference>
<gene>
    <name evidence="16" type="primary">ftsI</name>
    <name evidence="19" type="ORF">RGQ13_03005</name>
</gene>
<keyword evidence="20" id="KW-1185">Reference proteome</keyword>
<evidence type="ECO:0000256" key="14">
    <source>
        <dbReference type="ARBA" id="ARBA00023306"/>
    </source>
</evidence>
<comment type="pathway">
    <text evidence="16">Cell wall biogenesis; peptidoglycan biosynthesis.</text>
</comment>
<evidence type="ECO:0000256" key="8">
    <source>
        <dbReference type="ARBA" id="ARBA00022801"/>
    </source>
</evidence>
<keyword evidence="2 16" id="KW-1003">Cell membrane</keyword>
<feature type="transmembrane region" description="Helical" evidence="16">
    <location>
        <begin position="20"/>
        <end position="42"/>
    </location>
</feature>
<keyword evidence="11 16" id="KW-1133">Transmembrane helix</keyword>
<comment type="similarity">
    <text evidence="16">Belongs to the transpeptidase family. FtsI subfamily.</text>
</comment>
<evidence type="ECO:0000256" key="11">
    <source>
        <dbReference type="ARBA" id="ARBA00022989"/>
    </source>
</evidence>
<dbReference type="InterPro" id="IPR050515">
    <property type="entry name" value="Beta-lactam/transpept"/>
</dbReference>
<evidence type="ECO:0000256" key="4">
    <source>
        <dbReference type="ARBA" id="ARBA00022618"/>
    </source>
</evidence>
<feature type="domain" description="Penicillin-binding protein dimerisation" evidence="18">
    <location>
        <begin position="68"/>
        <end position="217"/>
    </location>
</feature>
<keyword evidence="3 16" id="KW-0997">Cell inner membrane</keyword>
<dbReference type="Proteomes" id="UP001258994">
    <property type="component" value="Chromosome"/>
</dbReference>
<dbReference type="EMBL" id="CP134145">
    <property type="protein sequence ID" value="WNC72964.1"/>
    <property type="molecule type" value="Genomic_DNA"/>
</dbReference>
<comment type="catalytic activity">
    <reaction evidence="16">
        <text>Preferential cleavage: (Ac)2-L-Lys-D-Ala-|-D-Ala. Also transpeptidation of peptidyl-alanyl moieties that are N-acyl substituents of D-alanine.</text>
        <dbReference type="EC" id="3.4.16.4"/>
    </reaction>
</comment>
<evidence type="ECO:0000259" key="17">
    <source>
        <dbReference type="Pfam" id="PF00905"/>
    </source>
</evidence>
<evidence type="ECO:0000256" key="3">
    <source>
        <dbReference type="ARBA" id="ARBA00022519"/>
    </source>
</evidence>
<reference evidence="20" key="1">
    <citation type="submission" date="2023-09" db="EMBL/GenBank/DDBJ databases">
        <authorList>
            <person name="Li S."/>
            <person name="Li X."/>
            <person name="Zhang C."/>
            <person name="Zhao Z."/>
        </authorList>
    </citation>
    <scope>NUCLEOTIDE SEQUENCE [LARGE SCALE GENOMIC DNA]</scope>
    <source>
        <strain evidence="20">SQ149</strain>
    </source>
</reference>
<dbReference type="InterPro" id="IPR001460">
    <property type="entry name" value="PCN-bd_Tpept"/>
</dbReference>
<keyword evidence="10 16" id="KW-0573">Peptidoglycan synthesis</keyword>
<evidence type="ECO:0000256" key="15">
    <source>
        <dbReference type="ARBA" id="ARBA00023316"/>
    </source>
</evidence>
<accession>A0ABY9TZR7</accession>
<keyword evidence="9 16" id="KW-0133">Cell shape</keyword>
<dbReference type="Gene3D" id="3.90.1310.10">
    <property type="entry name" value="Penicillin-binding protein 2a (Domain 2)"/>
    <property type="match status" value="1"/>
</dbReference>
<evidence type="ECO:0000313" key="20">
    <source>
        <dbReference type="Proteomes" id="UP001258994"/>
    </source>
</evidence>
<sequence>MTVKKAKRNQDNYKPTTIAWRFYVVLGLICLVYTGLVARAAYIQVIEPGSLIAKGDNRIHRNMLNDTHRGAIVDRNGIELAISVPVQTIYADPKIVIEQNGLDMNRRWKALAQVLNKDVDKLKSRIGTNPKRRFVYLARQVSPSMAGYVRELKIPGIYLRKESKRFYPAGEISAHLVGFTNVDDKGIEGLERLYNDRLTGEAGKKKYIKDAKGRKIEILENLDATDPQNVVLSIDQRIQALAYRELKSAVKSFKATSGSVVVVDVKTGEILAMVNGPSYNPNNRKGTATHRFRNRAITDIFEPGSTMKPLTVLTALEFGSAEADTVINTSPGSMRIGGRRVSDPRNYGKLTLTEILKKSSNMGTTKLALDVPKDFLLGKFFEMGFSEDTGTGLVGESSGMLSDRSRWSKFELATLSWGYGLAITPLQLVRFYSAIGNGGMKMPLTVLKDPSFNEGEQVLDAINTKAVLEMLEKVVTEGGGKKAKVEGYRVAGKTGTAIKAAAGGGYGNDYVGLFAGVAPVSDPRLAIVVVINEPGGDLYHGGEVAAPVFSRIMAGSLQYLNIAPDDETQISRWSKTFSDKQKGANDA</sequence>
<evidence type="ECO:0000256" key="12">
    <source>
        <dbReference type="ARBA" id="ARBA00023136"/>
    </source>
</evidence>
<evidence type="ECO:0000256" key="16">
    <source>
        <dbReference type="HAMAP-Rule" id="MF_02080"/>
    </source>
</evidence>
<dbReference type="SUPFAM" id="SSF56601">
    <property type="entry name" value="beta-lactamase/transpeptidase-like"/>
    <property type="match status" value="1"/>
</dbReference>